<evidence type="ECO:0000313" key="2">
    <source>
        <dbReference type="EMBL" id="KAA8535100.1"/>
    </source>
</evidence>
<dbReference type="PANTHER" id="PTHR33564">
    <property type="entry name" value="TRANSMEMBRANE PROTEIN"/>
    <property type="match status" value="1"/>
</dbReference>
<evidence type="ECO:0000256" key="1">
    <source>
        <dbReference type="SAM" id="MobiDB-lite"/>
    </source>
</evidence>
<proteinExistence type="predicted"/>
<name>A0A5J5AXP8_9ASTE</name>
<feature type="region of interest" description="Disordered" evidence="1">
    <location>
        <begin position="21"/>
        <end position="93"/>
    </location>
</feature>
<sequence>MAVSGTVILLALRLQKSLPPTEFPVSPIPQSQPIPRSCISSEAKKEKEKRKKKRVHFAEDVVEPSGNSEEFRRQRSGKINSPPSSKLKESGKVGGMPANRVALYNGILRDRVVQRLPLASAIFCFAAAVNDSQSPLRSIRSLTSIISSHEANPKHKQRQGMSTFSYDGPLPPMSLETNAKPEITFNHSLRAGLPSPSTHKE</sequence>
<dbReference type="PANTHER" id="PTHR33564:SF11">
    <property type="entry name" value="OS06G0604600 PROTEIN"/>
    <property type="match status" value="1"/>
</dbReference>
<dbReference type="EMBL" id="CM018040">
    <property type="protein sequence ID" value="KAA8535100.1"/>
    <property type="molecule type" value="Genomic_DNA"/>
</dbReference>
<protein>
    <submittedName>
        <fullName evidence="2">Uncharacterized protein</fullName>
    </submittedName>
</protein>
<reference evidence="2 3" key="1">
    <citation type="submission" date="2019-09" db="EMBL/GenBank/DDBJ databases">
        <title>A chromosome-level genome assembly of the Chinese tupelo Nyssa sinensis.</title>
        <authorList>
            <person name="Yang X."/>
            <person name="Kang M."/>
            <person name="Yang Y."/>
            <person name="Xiong H."/>
            <person name="Wang M."/>
            <person name="Zhang Z."/>
            <person name="Wang Z."/>
            <person name="Wu H."/>
            <person name="Ma T."/>
            <person name="Liu J."/>
            <person name="Xi Z."/>
        </authorList>
    </citation>
    <scope>NUCLEOTIDE SEQUENCE [LARGE SCALE GENOMIC DNA]</scope>
    <source>
        <strain evidence="2">J267</strain>
        <tissue evidence="2">Leaf</tissue>
    </source>
</reference>
<dbReference type="OrthoDB" id="695890at2759"/>
<organism evidence="2 3">
    <name type="scientific">Nyssa sinensis</name>
    <dbReference type="NCBI Taxonomy" id="561372"/>
    <lineage>
        <taxon>Eukaryota</taxon>
        <taxon>Viridiplantae</taxon>
        <taxon>Streptophyta</taxon>
        <taxon>Embryophyta</taxon>
        <taxon>Tracheophyta</taxon>
        <taxon>Spermatophyta</taxon>
        <taxon>Magnoliopsida</taxon>
        <taxon>eudicotyledons</taxon>
        <taxon>Gunneridae</taxon>
        <taxon>Pentapetalae</taxon>
        <taxon>asterids</taxon>
        <taxon>Cornales</taxon>
        <taxon>Nyssaceae</taxon>
        <taxon>Nyssa</taxon>
    </lineage>
</organism>
<accession>A0A5J5AXP8</accession>
<evidence type="ECO:0000313" key="3">
    <source>
        <dbReference type="Proteomes" id="UP000325577"/>
    </source>
</evidence>
<keyword evidence="3" id="KW-1185">Reference proteome</keyword>
<dbReference type="Proteomes" id="UP000325577">
    <property type="component" value="Linkage Group LG17"/>
</dbReference>
<gene>
    <name evidence="2" type="ORF">F0562_030103</name>
</gene>
<dbReference type="AlphaFoldDB" id="A0A5J5AXP8"/>